<sequence length="141" mass="15784">MIWWLYPETITNEPQLIDTGALKLLPTNAGKVRSSHVFCFSARHECTCPSLAATPSSILIISTPSEPDLGHYGVKGSRNQGLLELAPAAAGLLSSFLQLWVHYMRSYYPTARIRIKNDWYGIVFGSSRQMGWFNCTYLTVL</sequence>
<organism evidence="1">
    <name type="scientific">Timema tahoe</name>
    <dbReference type="NCBI Taxonomy" id="61484"/>
    <lineage>
        <taxon>Eukaryota</taxon>
        <taxon>Metazoa</taxon>
        <taxon>Ecdysozoa</taxon>
        <taxon>Arthropoda</taxon>
        <taxon>Hexapoda</taxon>
        <taxon>Insecta</taxon>
        <taxon>Pterygota</taxon>
        <taxon>Neoptera</taxon>
        <taxon>Polyneoptera</taxon>
        <taxon>Phasmatodea</taxon>
        <taxon>Timematodea</taxon>
        <taxon>Timematoidea</taxon>
        <taxon>Timematidae</taxon>
        <taxon>Timema</taxon>
    </lineage>
</organism>
<dbReference type="AlphaFoldDB" id="A0A7R9P0F1"/>
<gene>
    <name evidence="1" type="ORF">TTEB3V08_LOCUS10993</name>
</gene>
<evidence type="ECO:0000313" key="1">
    <source>
        <dbReference type="EMBL" id="CAD7463107.1"/>
    </source>
</evidence>
<proteinExistence type="predicted"/>
<reference evidence="1" key="1">
    <citation type="submission" date="2020-11" db="EMBL/GenBank/DDBJ databases">
        <authorList>
            <person name="Tran Van P."/>
        </authorList>
    </citation>
    <scope>NUCLEOTIDE SEQUENCE</scope>
</reference>
<protein>
    <submittedName>
        <fullName evidence="1">Uncharacterized protein</fullName>
    </submittedName>
</protein>
<accession>A0A7R9P0F1</accession>
<dbReference type="EMBL" id="OE007262">
    <property type="protein sequence ID" value="CAD7463107.1"/>
    <property type="molecule type" value="Genomic_DNA"/>
</dbReference>
<name>A0A7R9P0F1_9NEOP</name>